<proteinExistence type="predicted"/>
<gene>
    <name evidence="1" type="ORF">BPAE_0193g00110</name>
</gene>
<dbReference type="Proteomes" id="UP000297910">
    <property type="component" value="Unassembled WGS sequence"/>
</dbReference>
<evidence type="ECO:0000313" key="2">
    <source>
        <dbReference type="Proteomes" id="UP000297910"/>
    </source>
</evidence>
<accession>A0A4Z1FBN0</accession>
<comment type="caution">
    <text evidence="1">The sequence shown here is derived from an EMBL/GenBank/DDBJ whole genome shotgun (WGS) entry which is preliminary data.</text>
</comment>
<reference evidence="1 2" key="1">
    <citation type="submission" date="2017-12" db="EMBL/GenBank/DDBJ databases">
        <title>Comparative genomics of Botrytis spp.</title>
        <authorList>
            <person name="Valero-Jimenez C.A."/>
            <person name="Tapia P."/>
            <person name="Veloso J."/>
            <person name="Silva-Moreno E."/>
            <person name="Staats M."/>
            <person name="Valdes J.H."/>
            <person name="Van Kan J.A.L."/>
        </authorList>
    </citation>
    <scope>NUCLEOTIDE SEQUENCE [LARGE SCALE GENOMIC DNA]</scope>
    <source>
        <strain evidence="1 2">Bp0003</strain>
    </source>
</reference>
<protein>
    <submittedName>
        <fullName evidence="1">Uncharacterized protein</fullName>
    </submittedName>
</protein>
<dbReference type="AlphaFoldDB" id="A0A4Z1FBN0"/>
<name>A0A4Z1FBN0_9HELO</name>
<dbReference type="EMBL" id="PQXI01000192">
    <property type="protein sequence ID" value="TGO21925.1"/>
    <property type="molecule type" value="Genomic_DNA"/>
</dbReference>
<keyword evidence="2" id="KW-1185">Reference proteome</keyword>
<evidence type="ECO:0000313" key="1">
    <source>
        <dbReference type="EMBL" id="TGO21925.1"/>
    </source>
</evidence>
<sequence>MFQLNPSKYHGTKKGGLVNPDIDMWLSPFGRVVNRIEHHVVEEEIKKTGEMNSLFEAIDG</sequence>
<organism evidence="1 2">
    <name type="scientific">Botrytis paeoniae</name>
    <dbReference type="NCBI Taxonomy" id="278948"/>
    <lineage>
        <taxon>Eukaryota</taxon>
        <taxon>Fungi</taxon>
        <taxon>Dikarya</taxon>
        <taxon>Ascomycota</taxon>
        <taxon>Pezizomycotina</taxon>
        <taxon>Leotiomycetes</taxon>
        <taxon>Helotiales</taxon>
        <taxon>Sclerotiniaceae</taxon>
        <taxon>Botrytis</taxon>
    </lineage>
</organism>